<evidence type="ECO:0000313" key="3">
    <source>
        <dbReference type="Proteomes" id="UP000029228"/>
    </source>
</evidence>
<feature type="domain" description="Cupin type-2" evidence="1">
    <location>
        <begin position="2"/>
        <end position="67"/>
    </location>
</feature>
<comment type="caution">
    <text evidence="2">The sequence shown here is derived from an EMBL/GenBank/DDBJ whole genome shotgun (WGS) entry which is preliminary data.</text>
</comment>
<dbReference type="GO" id="GO:0004476">
    <property type="term" value="F:mannose-6-phosphate isomerase activity"/>
    <property type="evidence" value="ECO:0007669"/>
    <property type="project" value="UniProtKB-EC"/>
</dbReference>
<dbReference type="AlphaFoldDB" id="A0A090RMS8"/>
<accession>A0A090RMS8</accession>
<gene>
    <name evidence="2" type="ORF">JCM19235_5304</name>
</gene>
<dbReference type="Proteomes" id="UP000029228">
    <property type="component" value="Unassembled WGS sequence"/>
</dbReference>
<dbReference type="InterPro" id="IPR011051">
    <property type="entry name" value="RmlC_Cupin_sf"/>
</dbReference>
<dbReference type="InterPro" id="IPR013096">
    <property type="entry name" value="Cupin_2"/>
</dbReference>
<organism evidence="2 3">
    <name type="scientific">Vibrio maritimus</name>
    <dbReference type="NCBI Taxonomy" id="990268"/>
    <lineage>
        <taxon>Bacteria</taxon>
        <taxon>Pseudomonadati</taxon>
        <taxon>Pseudomonadota</taxon>
        <taxon>Gammaproteobacteria</taxon>
        <taxon>Vibrionales</taxon>
        <taxon>Vibrionaceae</taxon>
        <taxon>Vibrio</taxon>
    </lineage>
</organism>
<evidence type="ECO:0000313" key="2">
    <source>
        <dbReference type="EMBL" id="GAL16755.1"/>
    </source>
</evidence>
<dbReference type="InterPro" id="IPR052538">
    <property type="entry name" value="Flavonoid_dioxygenase-like"/>
</dbReference>
<reference evidence="2 3" key="1">
    <citation type="submission" date="2014-09" db="EMBL/GenBank/DDBJ databases">
        <title>Vibrio maritimus JCM 19235. (C45) whole genome shotgun sequence.</title>
        <authorList>
            <person name="Sawabe T."/>
            <person name="Meirelles P."/>
            <person name="Nakanishi M."/>
            <person name="Sayaka M."/>
            <person name="Hattori M."/>
            <person name="Ohkuma M."/>
        </authorList>
    </citation>
    <scope>NUCLEOTIDE SEQUENCE [LARGE SCALE GENOMIC DNA]</scope>
    <source>
        <strain evidence="3">JCM19235</strain>
    </source>
</reference>
<protein>
    <submittedName>
        <fullName evidence="2">Mannose-6-phosphate isomerase</fullName>
        <ecNumber evidence="2">5.3.1.8</ecNumber>
    </submittedName>
</protein>
<dbReference type="STRING" id="990268.JCM19235_5304"/>
<dbReference type="InterPro" id="IPR014710">
    <property type="entry name" value="RmlC-like_jellyroll"/>
</dbReference>
<reference evidence="2 3" key="2">
    <citation type="submission" date="2014-09" db="EMBL/GenBank/DDBJ databases">
        <authorList>
            <consortium name="NBRP consortium"/>
            <person name="Sawabe T."/>
            <person name="Meirelles P."/>
            <person name="Nakanishi M."/>
            <person name="Sayaka M."/>
            <person name="Hattori M."/>
            <person name="Ohkuma M."/>
        </authorList>
    </citation>
    <scope>NUCLEOTIDE SEQUENCE [LARGE SCALE GENOMIC DNA]</scope>
    <source>
        <strain evidence="3">JCM19235</strain>
    </source>
</reference>
<dbReference type="EMBL" id="BBMR01000001">
    <property type="protein sequence ID" value="GAL16755.1"/>
    <property type="molecule type" value="Genomic_DNA"/>
</dbReference>
<proteinExistence type="predicted"/>
<dbReference type="PANTHER" id="PTHR43346">
    <property type="entry name" value="LIGAND BINDING DOMAIN PROTEIN, PUTATIVE (AFU_ORTHOLOGUE AFUA_6G14370)-RELATED"/>
    <property type="match status" value="1"/>
</dbReference>
<dbReference type="Gene3D" id="2.60.120.10">
    <property type="entry name" value="Jelly Rolls"/>
    <property type="match status" value="1"/>
</dbReference>
<keyword evidence="3" id="KW-1185">Reference proteome</keyword>
<dbReference type="Pfam" id="PF07883">
    <property type="entry name" value="Cupin_2"/>
    <property type="match status" value="1"/>
</dbReference>
<evidence type="ECO:0000259" key="1">
    <source>
        <dbReference type="Pfam" id="PF07883"/>
    </source>
</evidence>
<keyword evidence="2" id="KW-0413">Isomerase</keyword>
<name>A0A090RMS8_9VIBR</name>
<sequence>MLKPNQEFKQHHHAHASETFYTLSGEIHMYVNDELQILKQGDILKCDPKEDHYVVNKGSEDWKAVFIKSPPIDGDSVYT</sequence>
<dbReference type="PANTHER" id="PTHR43346:SF1">
    <property type="entry name" value="QUERCETIN 2,3-DIOXYGENASE-RELATED"/>
    <property type="match status" value="1"/>
</dbReference>
<dbReference type="EC" id="5.3.1.8" evidence="2"/>
<dbReference type="SUPFAM" id="SSF51182">
    <property type="entry name" value="RmlC-like cupins"/>
    <property type="match status" value="1"/>
</dbReference>